<dbReference type="OrthoDB" id="1931494at2759"/>
<dbReference type="PANTHER" id="PTHR31677:SF212">
    <property type="entry name" value="ETHYLENE-RESPONSIVE TRANSCRIPTION FACTOR 8"/>
    <property type="match status" value="1"/>
</dbReference>
<dbReference type="CDD" id="cd00018">
    <property type="entry name" value="AP2"/>
    <property type="match status" value="1"/>
</dbReference>
<organism evidence="8 9">
    <name type="scientific">Solanum commersonii</name>
    <name type="common">Commerson's wild potato</name>
    <name type="synonym">Commerson's nightshade</name>
    <dbReference type="NCBI Taxonomy" id="4109"/>
    <lineage>
        <taxon>Eukaryota</taxon>
        <taxon>Viridiplantae</taxon>
        <taxon>Streptophyta</taxon>
        <taxon>Embryophyta</taxon>
        <taxon>Tracheophyta</taxon>
        <taxon>Spermatophyta</taxon>
        <taxon>Magnoliopsida</taxon>
        <taxon>eudicotyledons</taxon>
        <taxon>Gunneridae</taxon>
        <taxon>Pentapetalae</taxon>
        <taxon>asterids</taxon>
        <taxon>lamiids</taxon>
        <taxon>Solanales</taxon>
        <taxon>Solanaceae</taxon>
        <taxon>Solanoideae</taxon>
        <taxon>Solaneae</taxon>
        <taxon>Solanum</taxon>
    </lineage>
</organism>
<dbReference type="SUPFAM" id="SSF54171">
    <property type="entry name" value="DNA-binding domain"/>
    <property type="match status" value="1"/>
</dbReference>
<evidence type="ECO:0000313" key="9">
    <source>
        <dbReference type="Proteomes" id="UP000824120"/>
    </source>
</evidence>
<keyword evidence="9" id="KW-1185">Reference proteome</keyword>
<gene>
    <name evidence="8" type="ORF">H5410_061341</name>
</gene>
<comment type="subcellular location">
    <subcellularLocation>
        <location evidence="1">Nucleus</location>
    </subcellularLocation>
</comment>
<evidence type="ECO:0000259" key="7">
    <source>
        <dbReference type="PROSITE" id="PS51032"/>
    </source>
</evidence>
<evidence type="ECO:0000256" key="2">
    <source>
        <dbReference type="ARBA" id="ARBA00022745"/>
    </source>
</evidence>
<evidence type="ECO:0000256" key="5">
    <source>
        <dbReference type="ARBA" id="ARBA00023163"/>
    </source>
</evidence>
<protein>
    <recommendedName>
        <fullName evidence="7">AP2/ERF domain-containing protein</fullName>
    </recommendedName>
</protein>
<keyword evidence="6" id="KW-0539">Nucleus</keyword>
<proteinExistence type="predicted"/>
<evidence type="ECO:0000256" key="6">
    <source>
        <dbReference type="ARBA" id="ARBA00023242"/>
    </source>
</evidence>
<dbReference type="EMBL" id="JACXVP010000012">
    <property type="protein sequence ID" value="KAG5571575.1"/>
    <property type="molecule type" value="Genomic_DNA"/>
</dbReference>
<dbReference type="PANTHER" id="PTHR31677">
    <property type="entry name" value="AP2 DOMAIN CLASS TRANSCRIPTION FACTOR"/>
    <property type="match status" value="1"/>
</dbReference>
<dbReference type="GO" id="GO:0003677">
    <property type="term" value="F:DNA binding"/>
    <property type="evidence" value="ECO:0007669"/>
    <property type="project" value="UniProtKB-KW"/>
</dbReference>
<keyword evidence="3" id="KW-0805">Transcription regulation</keyword>
<dbReference type="InterPro" id="IPR001471">
    <property type="entry name" value="AP2/ERF_dom"/>
</dbReference>
<sequence>MAPKAKCVALAKTTKMVLKGNEGVEKKEHYRGVQKRDSGRYSVEIKYPWKKSCVWLGTFDTTVEAAKAYDAAGIKFCGIKAKMNFPFPAPPVNFLPRQNSSVQLPNATLAVESPLPLDLSFERSYSSSSVGLSTNGIGNHMCQNPKFLLSPIASSFLPLNQWCCKKAVFIQGEGRGGYGATVPITGASSVIDFMGSMMLKNIDIDLNYPPALEDM</sequence>
<dbReference type="Gene3D" id="3.30.730.10">
    <property type="entry name" value="AP2/ERF domain"/>
    <property type="match status" value="1"/>
</dbReference>
<dbReference type="GO" id="GO:0005634">
    <property type="term" value="C:nucleus"/>
    <property type="evidence" value="ECO:0007669"/>
    <property type="project" value="UniProtKB-SubCell"/>
</dbReference>
<keyword evidence="4" id="KW-0238">DNA-binding</keyword>
<comment type="caution">
    <text evidence="8">The sequence shown here is derived from an EMBL/GenBank/DDBJ whole genome shotgun (WGS) entry which is preliminary data.</text>
</comment>
<dbReference type="SMART" id="SM00380">
    <property type="entry name" value="AP2"/>
    <property type="match status" value="1"/>
</dbReference>
<dbReference type="InterPro" id="IPR016177">
    <property type="entry name" value="DNA-bd_dom_sf"/>
</dbReference>
<evidence type="ECO:0000256" key="3">
    <source>
        <dbReference type="ARBA" id="ARBA00023015"/>
    </source>
</evidence>
<name>A0A9J5W8B7_SOLCO</name>
<dbReference type="InterPro" id="IPR036955">
    <property type="entry name" value="AP2/ERF_dom_sf"/>
</dbReference>
<dbReference type="AlphaFoldDB" id="A0A9J5W8B7"/>
<evidence type="ECO:0000256" key="4">
    <source>
        <dbReference type="ARBA" id="ARBA00023125"/>
    </source>
</evidence>
<evidence type="ECO:0000256" key="1">
    <source>
        <dbReference type="ARBA" id="ARBA00004123"/>
    </source>
</evidence>
<dbReference type="GO" id="GO:0009873">
    <property type="term" value="P:ethylene-activated signaling pathway"/>
    <property type="evidence" value="ECO:0007669"/>
    <property type="project" value="UniProtKB-KW"/>
</dbReference>
<evidence type="ECO:0000313" key="8">
    <source>
        <dbReference type="EMBL" id="KAG5571575.1"/>
    </source>
</evidence>
<dbReference type="GO" id="GO:0003700">
    <property type="term" value="F:DNA-binding transcription factor activity"/>
    <property type="evidence" value="ECO:0007669"/>
    <property type="project" value="InterPro"/>
</dbReference>
<keyword evidence="2" id="KW-0936">Ethylene signaling pathway</keyword>
<feature type="domain" description="AP2/ERF" evidence="7">
    <location>
        <begin position="29"/>
        <end position="86"/>
    </location>
</feature>
<reference evidence="8 9" key="1">
    <citation type="submission" date="2020-09" db="EMBL/GenBank/DDBJ databases">
        <title>De no assembly of potato wild relative species, Solanum commersonii.</title>
        <authorList>
            <person name="Cho K."/>
        </authorList>
    </citation>
    <scope>NUCLEOTIDE SEQUENCE [LARGE SCALE GENOMIC DNA]</scope>
    <source>
        <strain evidence="8">LZ3.2</strain>
        <tissue evidence="8">Leaf</tissue>
    </source>
</reference>
<keyword evidence="5" id="KW-0804">Transcription</keyword>
<dbReference type="PRINTS" id="PR00367">
    <property type="entry name" value="ETHRSPELEMNT"/>
</dbReference>
<dbReference type="PROSITE" id="PS51032">
    <property type="entry name" value="AP2_ERF"/>
    <property type="match status" value="1"/>
</dbReference>
<dbReference type="Proteomes" id="UP000824120">
    <property type="component" value="Chromosome 12"/>
</dbReference>
<accession>A0A9J5W8B7</accession>